<dbReference type="InterPro" id="IPR050595">
    <property type="entry name" value="Bact_response_regulator"/>
</dbReference>
<dbReference type="SMART" id="SM00448">
    <property type="entry name" value="REC"/>
    <property type="match status" value="1"/>
</dbReference>
<dbReference type="Proteomes" id="UP000177235">
    <property type="component" value="Unassembled WGS sequence"/>
</dbReference>
<feature type="modified residue" description="4-aspartylphosphate" evidence="2">
    <location>
        <position position="52"/>
    </location>
</feature>
<dbReference type="GO" id="GO:0000160">
    <property type="term" value="P:phosphorelay signal transduction system"/>
    <property type="evidence" value="ECO:0007669"/>
    <property type="project" value="InterPro"/>
</dbReference>
<dbReference type="Gene3D" id="3.40.50.2300">
    <property type="match status" value="1"/>
</dbReference>
<comment type="caution">
    <text evidence="4">The sequence shown here is derived from an EMBL/GenBank/DDBJ whole genome shotgun (WGS) entry which is preliminary data.</text>
</comment>
<dbReference type="SUPFAM" id="SSF52172">
    <property type="entry name" value="CheY-like"/>
    <property type="match status" value="1"/>
</dbReference>
<dbReference type="InterPro" id="IPR011006">
    <property type="entry name" value="CheY-like_superfamily"/>
</dbReference>
<dbReference type="PROSITE" id="PS50110">
    <property type="entry name" value="RESPONSE_REGULATORY"/>
    <property type="match status" value="1"/>
</dbReference>
<gene>
    <name evidence="4" type="ORF">A3J05_04790</name>
</gene>
<dbReference type="Pfam" id="PF00072">
    <property type="entry name" value="Response_reg"/>
    <property type="match status" value="1"/>
</dbReference>
<organism evidence="4 5">
    <name type="scientific">Candidatus Doudnabacteria bacterium RIFCSPLOWO2_02_FULL_48_13</name>
    <dbReference type="NCBI Taxonomy" id="1817845"/>
    <lineage>
        <taxon>Bacteria</taxon>
        <taxon>Candidatus Doudnaibacteriota</taxon>
    </lineage>
</organism>
<dbReference type="PANTHER" id="PTHR44591:SF3">
    <property type="entry name" value="RESPONSE REGULATORY DOMAIN-CONTAINING PROTEIN"/>
    <property type="match status" value="1"/>
</dbReference>
<accession>A0A1F5QCK2</accession>
<dbReference type="PANTHER" id="PTHR44591">
    <property type="entry name" value="STRESS RESPONSE REGULATOR PROTEIN 1"/>
    <property type="match status" value="1"/>
</dbReference>
<evidence type="ECO:0000313" key="5">
    <source>
        <dbReference type="Proteomes" id="UP000177235"/>
    </source>
</evidence>
<keyword evidence="1 2" id="KW-0597">Phosphoprotein</keyword>
<name>A0A1F5QCK2_9BACT</name>
<sequence length="122" mass="13573">MAQVLIVEDDNFLVDLLQRKFSRSRVKPLVAMDAEHARLILNREKVDVVLLDVVLPGTDGVTLLKEFKANDKLKSIPVLIISNLGQTEEVRKGLAAGAVEYLIKANVTPAEILEKVMKLIKK</sequence>
<evidence type="ECO:0000259" key="3">
    <source>
        <dbReference type="PROSITE" id="PS50110"/>
    </source>
</evidence>
<evidence type="ECO:0000256" key="1">
    <source>
        <dbReference type="ARBA" id="ARBA00022553"/>
    </source>
</evidence>
<dbReference type="EMBL" id="MFFF01000008">
    <property type="protein sequence ID" value="OGE99931.1"/>
    <property type="molecule type" value="Genomic_DNA"/>
</dbReference>
<dbReference type="InterPro" id="IPR001789">
    <property type="entry name" value="Sig_transdc_resp-reg_receiver"/>
</dbReference>
<proteinExistence type="predicted"/>
<feature type="domain" description="Response regulatory" evidence="3">
    <location>
        <begin position="3"/>
        <end position="119"/>
    </location>
</feature>
<dbReference type="AlphaFoldDB" id="A0A1F5QCK2"/>
<evidence type="ECO:0000313" key="4">
    <source>
        <dbReference type="EMBL" id="OGE99931.1"/>
    </source>
</evidence>
<protein>
    <recommendedName>
        <fullName evidence="3">Response regulatory domain-containing protein</fullName>
    </recommendedName>
</protein>
<reference evidence="4 5" key="1">
    <citation type="journal article" date="2016" name="Nat. Commun.">
        <title>Thousands of microbial genomes shed light on interconnected biogeochemical processes in an aquifer system.</title>
        <authorList>
            <person name="Anantharaman K."/>
            <person name="Brown C.T."/>
            <person name="Hug L.A."/>
            <person name="Sharon I."/>
            <person name="Castelle C.J."/>
            <person name="Probst A.J."/>
            <person name="Thomas B.C."/>
            <person name="Singh A."/>
            <person name="Wilkins M.J."/>
            <person name="Karaoz U."/>
            <person name="Brodie E.L."/>
            <person name="Williams K.H."/>
            <person name="Hubbard S.S."/>
            <person name="Banfield J.F."/>
        </authorList>
    </citation>
    <scope>NUCLEOTIDE SEQUENCE [LARGE SCALE GENOMIC DNA]</scope>
</reference>
<evidence type="ECO:0000256" key="2">
    <source>
        <dbReference type="PROSITE-ProRule" id="PRU00169"/>
    </source>
</evidence>